<keyword evidence="2" id="KW-0677">Repeat</keyword>
<feature type="repeat" description="ANK" evidence="5">
    <location>
        <begin position="70"/>
        <end position="94"/>
    </location>
</feature>
<evidence type="ECO:0000256" key="1">
    <source>
        <dbReference type="ARBA" id="ARBA00004645"/>
    </source>
</evidence>
<dbReference type="Proteomes" id="UP000694560">
    <property type="component" value="Unplaced"/>
</dbReference>
<evidence type="ECO:0000256" key="5">
    <source>
        <dbReference type="PROSITE-ProRule" id="PRU00023"/>
    </source>
</evidence>
<name>A0A8C5X899_9PASS</name>
<protein>
    <submittedName>
        <fullName evidence="6">Uncharacterized protein</fullName>
    </submittedName>
</protein>
<comment type="subcellular location">
    <subcellularLocation>
        <location evidence="1">Cell projection</location>
        <location evidence="1">Stereocilium</location>
    </subcellularLocation>
</comment>
<reference evidence="6" key="2">
    <citation type="submission" date="2025-09" db="UniProtKB">
        <authorList>
            <consortium name="Ensembl"/>
        </authorList>
    </citation>
    <scope>IDENTIFICATION</scope>
</reference>
<dbReference type="InterPro" id="IPR002110">
    <property type="entry name" value="Ankyrin_rpt"/>
</dbReference>
<dbReference type="Gene3D" id="1.25.40.20">
    <property type="entry name" value="Ankyrin repeat-containing domain"/>
    <property type="match status" value="1"/>
</dbReference>
<evidence type="ECO:0000313" key="7">
    <source>
        <dbReference type="Proteomes" id="UP000694560"/>
    </source>
</evidence>
<sequence length="116" mass="12556">DGAHHGRAFYSSCSMGHNTVIVWLVSAVPAHTVARCGGKTLPQGAQPRYFSPPATQMSFTTVSLSERDAEGATAMHFAASRGHAKVLSWLLLHGGRDHRRRLGRTPLHDAAGEWRA</sequence>
<dbReference type="GO" id="GO:0051017">
    <property type="term" value="P:actin filament bundle assembly"/>
    <property type="evidence" value="ECO:0007669"/>
    <property type="project" value="TreeGrafter"/>
</dbReference>
<keyword evidence="4 5" id="KW-0040">ANK repeat</keyword>
<dbReference type="GO" id="GO:0007605">
    <property type="term" value="P:sensory perception of sound"/>
    <property type="evidence" value="ECO:0007669"/>
    <property type="project" value="UniProtKB-KW"/>
</dbReference>
<accession>A0A8C5X899</accession>
<organism evidence="6 7">
    <name type="scientific">Malurus cyaneus samueli</name>
    <dbReference type="NCBI Taxonomy" id="2593467"/>
    <lineage>
        <taxon>Eukaryota</taxon>
        <taxon>Metazoa</taxon>
        <taxon>Chordata</taxon>
        <taxon>Craniata</taxon>
        <taxon>Vertebrata</taxon>
        <taxon>Euteleostomi</taxon>
        <taxon>Archelosauria</taxon>
        <taxon>Archosauria</taxon>
        <taxon>Dinosauria</taxon>
        <taxon>Saurischia</taxon>
        <taxon>Theropoda</taxon>
        <taxon>Coelurosauria</taxon>
        <taxon>Aves</taxon>
        <taxon>Neognathae</taxon>
        <taxon>Neoaves</taxon>
        <taxon>Telluraves</taxon>
        <taxon>Australaves</taxon>
        <taxon>Passeriformes</taxon>
        <taxon>Meliphagoidea</taxon>
        <taxon>Maluridae</taxon>
        <taxon>Malurus</taxon>
    </lineage>
</organism>
<dbReference type="OrthoDB" id="10261302at2759"/>
<evidence type="ECO:0000256" key="4">
    <source>
        <dbReference type="ARBA" id="ARBA00023043"/>
    </source>
</evidence>
<dbReference type="PANTHER" id="PTHR24153">
    <property type="entry name" value="ESPIN"/>
    <property type="match status" value="1"/>
</dbReference>
<dbReference type="PANTHER" id="PTHR24153:SF8">
    <property type="entry name" value="FORKED, ISOFORM F"/>
    <property type="match status" value="1"/>
</dbReference>
<dbReference type="Pfam" id="PF12796">
    <property type="entry name" value="Ank_2"/>
    <property type="match status" value="1"/>
</dbReference>
<evidence type="ECO:0000313" key="6">
    <source>
        <dbReference type="Ensembl" id="ENSMCSP00000018150.1"/>
    </source>
</evidence>
<dbReference type="GO" id="GO:0005737">
    <property type="term" value="C:cytoplasm"/>
    <property type="evidence" value="ECO:0007669"/>
    <property type="project" value="TreeGrafter"/>
</dbReference>
<keyword evidence="3" id="KW-1009">Hearing</keyword>
<dbReference type="Ensembl" id="ENSMCST00000018609.1">
    <property type="protein sequence ID" value="ENSMCSP00000018150.1"/>
    <property type="gene ID" value="ENSMCSG00000012757.1"/>
</dbReference>
<dbReference type="PROSITE" id="PS50297">
    <property type="entry name" value="ANK_REP_REGION"/>
    <property type="match status" value="1"/>
</dbReference>
<dbReference type="GO" id="GO:0051015">
    <property type="term" value="F:actin filament binding"/>
    <property type="evidence" value="ECO:0007669"/>
    <property type="project" value="TreeGrafter"/>
</dbReference>
<dbReference type="InterPro" id="IPR036770">
    <property type="entry name" value="Ankyrin_rpt-contain_sf"/>
</dbReference>
<keyword evidence="7" id="KW-1185">Reference proteome</keyword>
<reference evidence="6" key="1">
    <citation type="submission" date="2025-08" db="UniProtKB">
        <authorList>
            <consortium name="Ensembl"/>
        </authorList>
    </citation>
    <scope>IDENTIFICATION</scope>
</reference>
<dbReference type="PROSITE" id="PS50088">
    <property type="entry name" value="ANK_REPEAT"/>
    <property type="match status" value="1"/>
</dbReference>
<dbReference type="AlphaFoldDB" id="A0A8C5X899"/>
<dbReference type="SUPFAM" id="SSF48403">
    <property type="entry name" value="Ankyrin repeat"/>
    <property type="match status" value="1"/>
</dbReference>
<dbReference type="InterPro" id="IPR052420">
    <property type="entry name" value="Espin/Espin-like"/>
</dbReference>
<dbReference type="GO" id="GO:0032420">
    <property type="term" value="C:stereocilium"/>
    <property type="evidence" value="ECO:0007669"/>
    <property type="project" value="UniProtKB-SubCell"/>
</dbReference>
<proteinExistence type="predicted"/>
<evidence type="ECO:0000256" key="2">
    <source>
        <dbReference type="ARBA" id="ARBA00022737"/>
    </source>
</evidence>
<evidence type="ECO:0000256" key="3">
    <source>
        <dbReference type="ARBA" id="ARBA00022740"/>
    </source>
</evidence>